<accession>A0A1V4ISM6</accession>
<comment type="similarity">
    <text evidence="1">Belongs to the organic radical-activating enzymes family.</text>
</comment>
<evidence type="ECO:0000313" key="11">
    <source>
        <dbReference type="Proteomes" id="UP000190080"/>
    </source>
</evidence>
<dbReference type="PIRSF" id="PIRSF004869">
    <property type="entry name" value="PflX_prd"/>
    <property type="match status" value="1"/>
</dbReference>
<dbReference type="InterPro" id="IPR040085">
    <property type="entry name" value="MJ0674-like"/>
</dbReference>
<feature type="binding site" evidence="8">
    <location>
        <position position="73"/>
    </location>
    <ligand>
        <name>[4Fe-4S] cluster</name>
        <dbReference type="ChEBI" id="CHEBI:49883"/>
        <note>4Fe-4S-S-AdoMet</note>
    </ligand>
</feature>
<evidence type="ECO:0000313" key="10">
    <source>
        <dbReference type="EMBL" id="OPJ63028.1"/>
    </source>
</evidence>
<evidence type="ECO:0000256" key="3">
    <source>
        <dbReference type="ARBA" id="ARBA00022691"/>
    </source>
</evidence>
<evidence type="ECO:0000256" key="1">
    <source>
        <dbReference type="ARBA" id="ARBA00009777"/>
    </source>
</evidence>
<comment type="caution">
    <text evidence="10">The sequence shown here is derived from an EMBL/GenBank/DDBJ whole genome shotgun (WGS) entry which is preliminary data.</text>
</comment>
<dbReference type="PANTHER" id="PTHR43075:SF1">
    <property type="entry name" value="FORMATE LYASE ACTIVATING ENZYME, PUTATIVE (AFU_ORTHOLOGUE AFUA_2G15630)-RELATED"/>
    <property type="match status" value="1"/>
</dbReference>
<keyword evidence="11" id="KW-1185">Reference proteome</keyword>
<dbReference type="InterPro" id="IPR007197">
    <property type="entry name" value="rSAM"/>
</dbReference>
<dbReference type="PANTHER" id="PTHR43075">
    <property type="entry name" value="FORMATE LYASE ACTIVATING ENZYME, PUTATIVE (AFU_ORTHOLOGUE AFUA_2G15630)-RELATED"/>
    <property type="match status" value="1"/>
</dbReference>
<feature type="domain" description="Radical SAM core" evidence="9">
    <location>
        <begin position="61"/>
        <end position="192"/>
    </location>
</feature>
<proteinExistence type="inferred from homology"/>
<dbReference type="GO" id="GO:0046872">
    <property type="term" value="F:metal ion binding"/>
    <property type="evidence" value="ECO:0007669"/>
    <property type="project" value="UniProtKB-KW"/>
</dbReference>
<keyword evidence="5" id="KW-0560">Oxidoreductase</keyword>
<dbReference type="EMBL" id="MZGV01000011">
    <property type="protein sequence ID" value="OPJ63028.1"/>
    <property type="molecule type" value="Genomic_DNA"/>
</dbReference>
<comment type="cofactor">
    <cofactor evidence="8">
        <name>[4Fe-4S] cluster</name>
        <dbReference type="ChEBI" id="CHEBI:49883"/>
    </cofactor>
    <text evidence="8">Binds 1 [4Fe-4S] cluster. The cluster is coordinated with 3 cysteines and an exchangeable S-adenosyl-L-methionine.</text>
</comment>
<sequence>MTYKHMNLLNKCTICPRNCNVNRNEGMKGYCSADNNLKIARAALHFWEEPCISGEKGSGTVFFSGCSLKCVFCQNYNISQDSFGKNISIERLAEIFLELQDKNALNINLVTPTHYVPQIINAIEIAKNNNLNIPIIYNSSGYEKAETIKLLDGYIDVYMPDLKYFDNKYSFKYSNAKDYFEFASESINEMVRQVGDVSLDDNGIIKKGVIIRHMLLPGLLFDSKKIIDYIYNSFGNSVYLSLMNQYTPMNKSADYPEINKPISEKYYDSIINYALSLGIENGFIQEQGTVSESFIPPFDLDGV</sequence>
<dbReference type="Proteomes" id="UP000190080">
    <property type="component" value="Unassembled WGS sequence"/>
</dbReference>
<dbReference type="RefSeq" id="WP_242954360.1">
    <property type="nucleotide sequence ID" value="NZ_MZGV01000011.1"/>
</dbReference>
<evidence type="ECO:0000256" key="4">
    <source>
        <dbReference type="ARBA" id="ARBA00022723"/>
    </source>
</evidence>
<dbReference type="Pfam" id="PF04055">
    <property type="entry name" value="Radical_SAM"/>
    <property type="match status" value="1"/>
</dbReference>
<dbReference type="SFLD" id="SFLDS00029">
    <property type="entry name" value="Radical_SAM"/>
    <property type="match status" value="1"/>
</dbReference>
<evidence type="ECO:0000256" key="7">
    <source>
        <dbReference type="ARBA" id="ARBA00023014"/>
    </source>
</evidence>
<evidence type="ECO:0000256" key="2">
    <source>
        <dbReference type="ARBA" id="ARBA00022485"/>
    </source>
</evidence>
<keyword evidence="3 8" id="KW-0949">S-adenosyl-L-methionine</keyword>
<dbReference type="InterPro" id="IPR013785">
    <property type="entry name" value="Aldolase_TIM"/>
</dbReference>
<dbReference type="GO" id="GO:0051539">
    <property type="term" value="F:4 iron, 4 sulfur cluster binding"/>
    <property type="evidence" value="ECO:0007669"/>
    <property type="project" value="UniProtKB-KW"/>
</dbReference>
<keyword evidence="7 8" id="KW-0411">Iron-sulfur</keyword>
<reference evidence="10 11" key="1">
    <citation type="submission" date="2017-03" db="EMBL/GenBank/DDBJ databases">
        <title>Genome sequence of Clostridium oryzae DSM 28571.</title>
        <authorList>
            <person name="Poehlein A."/>
            <person name="Daniel R."/>
        </authorList>
    </citation>
    <scope>NUCLEOTIDE SEQUENCE [LARGE SCALE GENOMIC DNA]</scope>
    <source>
        <strain evidence="10 11">DSM 28571</strain>
    </source>
</reference>
<keyword evidence="4 8" id="KW-0479">Metal-binding</keyword>
<organism evidence="10 11">
    <name type="scientific">Clostridium oryzae</name>
    <dbReference type="NCBI Taxonomy" id="1450648"/>
    <lineage>
        <taxon>Bacteria</taxon>
        <taxon>Bacillati</taxon>
        <taxon>Bacillota</taxon>
        <taxon>Clostridia</taxon>
        <taxon>Eubacteriales</taxon>
        <taxon>Clostridiaceae</taxon>
        <taxon>Clostridium</taxon>
    </lineage>
</organism>
<dbReference type="GO" id="GO:0016491">
    <property type="term" value="F:oxidoreductase activity"/>
    <property type="evidence" value="ECO:0007669"/>
    <property type="project" value="UniProtKB-KW"/>
</dbReference>
<gene>
    <name evidence="10" type="ORF">CLORY_13940</name>
</gene>
<evidence type="ECO:0000256" key="6">
    <source>
        <dbReference type="ARBA" id="ARBA00023004"/>
    </source>
</evidence>
<dbReference type="CDD" id="cd01335">
    <property type="entry name" value="Radical_SAM"/>
    <property type="match status" value="1"/>
</dbReference>
<dbReference type="STRING" id="1450648.CLORY_13940"/>
<keyword evidence="6 8" id="KW-0408">Iron</keyword>
<dbReference type="AlphaFoldDB" id="A0A1V4ISM6"/>
<dbReference type="SUPFAM" id="SSF102114">
    <property type="entry name" value="Radical SAM enzymes"/>
    <property type="match status" value="1"/>
</dbReference>
<name>A0A1V4ISM6_9CLOT</name>
<dbReference type="InterPro" id="IPR016431">
    <property type="entry name" value="Pyrv-formate_lyase-activ_prd"/>
</dbReference>
<evidence type="ECO:0000256" key="5">
    <source>
        <dbReference type="ARBA" id="ARBA00023002"/>
    </source>
</evidence>
<dbReference type="PROSITE" id="PS01087">
    <property type="entry name" value="RADICAL_ACTIVATING"/>
    <property type="match status" value="1"/>
</dbReference>
<dbReference type="SFLD" id="SFLDG01099">
    <property type="entry name" value="Uncharacterised_Radical_SAM_Su"/>
    <property type="match status" value="1"/>
</dbReference>
<protein>
    <submittedName>
        <fullName evidence="10">Radical SAM superfamily protein</fullName>
    </submittedName>
</protein>
<feature type="binding site" evidence="8">
    <location>
        <position position="70"/>
    </location>
    <ligand>
        <name>[4Fe-4S] cluster</name>
        <dbReference type="ChEBI" id="CHEBI:49883"/>
        <note>4Fe-4S-S-AdoMet</note>
    </ligand>
</feature>
<feature type="binding site" evidence="8">
    <location>
        <position position="66"/>
    </location>
    <ligand>
        <name>[4Fe-4S] cluster</name>
        <dbReference type="ChEBI" id="CHEBI:49883"/>
        <note>4Fe-4S-S-AdoMet</note>
    </ligand>
</feature>
<dbReference type="Gene3D" id="3.20.20.70">
    <property type="entry name" value="Aldolase class I"/>
    <property type="match status" value="1"/>
</dbReference>
<evidence type="ECO:0000259" key="9">
    <source>
        <dbReference type="Pfam" id="PF04055"/>
    </source>
</evidence>
<evidence type="ECO:0000256" key="8">
    <source>
        <dbReference type="PIRSR" id="PIRSR004869-50"/>
    </source>
</evidence>
<dbReference type="InterPro" id="IPR058240">
    <property type="entry name" value="rSAM_sf"/>
</dbReference>
<keyword evidence="2" id="KW-0004">4Fe-4S</keyword>
<dbReference type="InterPro" id="IPR001989">
    <property type="entry name" value="Radical_activat_CS"/>
</dbReference>